<protein>
    <submittedName>
        <fullName evidence="1">Uncharacterized protein</fullName>
    </submittedName>
</protein>
<dbReference type="Proteomes" id="UP000027182">
    <property type="component" value="Chromosome"/>
</dbReference>
<evidence type="ECO:0000313" key="1">
    <source>
        <dbReference type="EMBL" id="AIA33954.1"/>
    </source>
</evidence>
<name>A0A059XZ99_MYCBV</name>
<sequence length="214" mass="25548">MTNKLIGKVYKQRNKENKFPIAKDRLGDDIFGHGINRPYLIFYSDDKVYYLSAKSVSDKNRKNTEDDKGNLILKTDLYGNDKEIAINCSVINVMDRKLFESLYVEDSEWNNVQTSADIYDKVMHKLYENLNDIQYFEIDSFSDTQTNWKFRDEGLKNKKVCEAIIKNYCIYFSKQLSDQIINNMKDLFFKDLEYKYKNIVYESQKEERRFTLKL</sequence>
<dbReference type="RefSeq" id="WP_013954782.1">
    <property type="nucleotide sequence ID" value="NZ_CP005933.1"/>
</dbReference>
<dbReference type="HOGENOM" id="CLU_073822_1_0_14"/>
<dbReference type="EMBL" id="CP005933">
    <property type="protein sequence ID" value="AIA33954.1"/>
    <property type="molecule type" value="Genomic_DNA"/>
</dbReference>
<dbReference type="KEGG" id="mbq:K668_01880"/>
<reference evidence="1 2" key="1">
    <citation type="submission" date="2013-04" db="EMBL/GenBank/DDBJ databases">
        <authorList>
            <person name="Lin L."/>
            <person name="Zeng Z."/>
            <person name="Xie J."/>
            <person name="Luo L."/>
            <person name="Yang Z."/>
            <person name="Liang W."/>
            <person name="Lin H."/>
            <person name="Dong C."/>
            <person name="Sun Y."/>
        </authorList>
    </citation>
    <scope>NUCLEOTIDE SEQUENCE [LARGE SCALE GENOMIC DNA]</scope>
    <source>
        <strain evidence="1 2">CQ-W70</strain>
    </source>
</reference>
<evidence type="ECO:0000313" key="2">
    <source>
        <dbReference type="Proteomes" id="UP000027182"/>
    </source>
</evidence>
<organism evidence="1 2">
    <name type="scientific">Mycoplasmopsis bovis CQ-W70</name>
    <dbReference type="NCBI Taxonomy" id="1316930"/>
    <lineage>
        <taxon>Bacteria</taxon>
        <taxon>Bacillati</taxon>
        <taxon>Mycoplasmatota</taxon>
        <taxon>Mycoplasmoidales</taxon>
        <taxon>Metamycoplasmataceae</taxon>
        <taxon>Mycoplasmopsis</taxon>
    </lineage>
</organism>
<dbReference type="NCBIfam" id="NF045891">
    <property type="entry name" value="ICE_Mbov_0400"/>
    <property type="match status" value="1"/>
</dbReference>
<gene>
    <name evidence="1" type="ORF">K668_01880</name>
</gene>
<dbReference type="AlphaFoldDB" id="A0A059XZ99"/>
<accession>A0A059XZ99</accession>
<dbReference type="PATRIC" id="fig|1316930.3.peg.385"/>
<proteinExistence type="predicted"/>